<accession>A0AAE1DX91</accession>
<protein>
    <recommendedName>
        <fullName evidence="3">RRM domain-containing protein</fullName>
    </recommendedName>
</protein>
<dbReference type="GO" id="GO:0003723">
    <property type="term" value="F:RNA binding"/>
    <property type="evidence" value="ECO:0007669"/>
    <property type="project" value="UniProtKB-UniRule"/>
</dbReference>
<feature type="domain" description="RRM" evidence="3">
    <location>
        <begin position="33"/>
        <end position="111"/>
    </location>
</feature>
<gene>
    <name evidence="4" type="ORF">RRG08_004432</name>
</gene>
<dbReference type="InterPro" id="IPR000504">
    <property type="entry name" value="RRM_dom"/>
</dbReference>
<keyword evidence="5" id="KW-1185">Reference proteome</keyword>
<comment type="caution">
    <text evidence="4">The sequence shown here is derived from an EMBL/GenBank/DDBJ whole genome shotgun (WGS) entry which is preliminary data.</text>
</comment>
<organism evidence="4 5">
    <name type="scientific">Elysia crispata</name>
    <name type="common">lettuce slug</name>
    <dbReference type="NCBI Taxonomy" id="231223"/>
    <lineage>
        <taxon>Eukaryota</taxon>
        <taxon>Metazoa</taxon>
        <taxon>Spiralia</taxon>
        <taxon>Lophotrochozoa</taxon>
        <taxon>Mollusca</taxon>
        <taxon>Gastropoda</taxon>
        <taxon>Heterobranchia</taxon>
        <taxon>Euthyneura</taxon>
        <taxon>Panpulmonata</taxon>
        <taxon>Sacoglossa</taxon>
        <taxon>Placobranchoidea</taxon>
        <taxon>Plakobranchidae</taxon>
        <taxon>Elysia</taxon>
    </lineage>
</organism>
<evidence type="ECO:0000256" key="2">
    <source>
        <dbReference type="PROSITE-ProRule" id="PRU00176"/>
    </source>
</evidence>
<dbReference type="InterPro" id="IPR035979">
    <property type="entry name" value="RBD_domain_sf"/>
</dbReference>
<evidence type="ECO:0000256" key="1">
    <source>
        <dbReference type="ARBA" id="ARBA00022884"/>
    </source>
</evidence>
<dbReference type="Gene3D" id="3.30.70.330">
    <property type="match status" value="1"/>
</dbReference>
<dbReference type="CDD" id="cd12377">
    <property type="entry name" value="RRM3_Hu"/>
    <property type="match status" value="1"/>
</dbReference>
<dbReference type="SUPFAM" id="SSF54928">
    <property type="entry name" value="RNA-binding domain, RBD"/>
    <property type="match status" value="1"/>
</dbReference>
<dbReference type="AlphaFoldDB" id="A0AAE1DX91"/>
<evidence type="ECO:0000313" key="4">
    <source>
        <dbReference type="EMBL" id="KAK3786077.1"/>
    </source>
</evidence>
<dbReference type="SMART" id="SM00360">
    <property type="entry name" value="RRM"/>
    <property type="match status" value="1"/>
</dbReference>
<evidence type="ECO:0000313" key="5">
    <source>
        <dbReference type="Proteomes" id="UP001283361"/>
    </source>
</evidence>
<proteinExistence type="predicted"/>
<name>A0AAE1DX91_9GAST</name>
<dbReference type="InterPro" id="IPR012677">
    <property type="entry name" value="Nucleotide-bd_a/b_plait_sf"/>
</dbReference>
<dbReference type="PROSITE" id="PS50102">
    <property type="entry name" value="RRM"/>
    <property type="match status" value="1"/>
</dbReference>
<dbReference type="EMBL" id="JAWDGP010002017">
    <property type="protein sequence ID" value="KAK3786077.1"/>
    <property type="molecule type" value="Genomic_DNA"/>
</dbReference>
<evidence type="ECO:0000259" key="3">
    <source>
        <dbReference type="PROSITE" id="PS50102"/>
    </source>
</evidence>
<reference evidence="4" key="1">
    <citation type="journal article" date="2023" name="G3 (Bethesda)">
        <title>A reference genome for the long-term kleptoplast-retaining sea slug Elysia crispata morphotype clarki.</title>
        <authorList>
            <person name="Eastman K.E."/>
            <person name="Pendleton A.L."/>
            <person name="Shaikh M.A."/>
            <person name="Suttiyut T."/>
            <person name="Ogas R."/>
            <person name="Tomko P."/>
            <person name="Gavelis G."/>
            <person name="Widhalm J.R."/>
            <person name="Wisecaver J.H."/>
        </authorList>
    </citation>
    <scope>NUCLEOTIDE SEQUENCE</scope>
    <source>
        <strain evidence="4">ECLA1</strain>
    </source>
</reference>
<dbReference type="PANTHER" id="PTHR10352">
    <property type="entry name" value="EUKARYOTIC TRANSLATION INITIATION FACTOR 3 SUBUNIT G"/>
    <property type="match status" value="1"/>
</dbReference>
<sequence>MRTQMNRFQRFNPMAGNFNGQGPGMAPNQQGGYTLFVYNIGFQATDRTLWQLISPFGTVQKVNVMLDHEKNQCKGYGFVTMTNYQEAQNAINCLNGHFYQGRVLQVSFKNQSQQQQQQQQVTLGN</sequence>
<keyword evidence="1 2" id="KW-0694">RNA-binding</keyword>
<dbReference type="Pfam" id="PF00076">
    <property type="entry name" value="RRM_1"/>
    <property type="match status" value="1"/>
</dbReference>
<dbReference type="Proteomes" id="UP001283361">
    <property type="component" value="Unassembled WGS sequence"/>
</dbReference>